<accession>A0A183CM97</accession>
<evidence type="ECO:0000313" key="1">
    <source>
        <dbReference type="Proteomes" id="UP000050741"/>
    </source>
</evidence>
<name>A0A183CM97_GLOPA</name>
<proteinExistence type="predicted"/>
<evidence type="ECO:0000313" key="2">
    <source>
        <dbReference type="WBParaSite" id="GPLIN_001400300"/>
    </source>
</evidence>
<protein>
    <submittedName>
        <fullName evidence="2">Secreted protein</fullName>
    </submittedName>
</protein>
<sequence>MLAAAAAAGAPMLGNATTLSQHLASVAALPASVSAATADAVAAAVKTEEHFRLKSCGSSDNNSSGNGAGGGGNFLFSINSILRDSLLQAATFSGSTNGMP</sequence>
<reference evidence="1" key="1">
    <citation type="submission" date="2014-05" db="EMBL/GenBank/DDBJ databases">
        <title>The genome and life-stage specific transcriptomes of Globodera pallida elucidate key aspects of plant parasitism by a cyst nematode.</title>
        <authorList>
            <person name="Cotton J.A."/>
            <person name="Lilley C.J."/>
            <person name="Jones L.M."/>
            <person name="Kikuchi T."/>
            <person name="Reid A.J."/>
            <person name="Thorpe P."/>
            <person name="Tsai I.J."/>
            <person name="Beasley H."/>
            <person name="Blok V."/>
            <person name="Cock P.J.A."/>
            <person name="Van den Akker S.E."/>
            <person name="Holroyd N."/>
            <person name="Hunt M."/>
            <person name="Mantelin S."/>
            <person name="Naghra H."/>
            <person name="Pain A."/>
            <person name="Palomares-Rius J.E."/>
            <person name="Zarowiecki M."/>
            <person name="Berriman M."/>
            <person name="Jones J.T."/>
            <person name="Urwin P.E."/>
        </authorList>
    </citation>
    <scope>NUCLEOTIDE SEQUENCE [LARGE SCALE GENOMIC DNA]</scope>
    <source>
        <strain evidence="1">Lindley</strain>
    </source>
</reference>
<dbReference type="WBParaSite" id="GPLIN_001400300">
    <property type="protein sequence ID" value="GPLIN_001400300"/>
    <property type="gene ID" value="GPLIN_001400300"/>
</dbReference>
<keyword evidence="1" id="KW-1185">Reference proteome</keyword>
<reference evidence="2" key="2">
    <citation type="submission" date="2016-06" db="UniProtKB">
        <authorList>
            <consortium name="WormBaseParasite"/>
        </authorList>
    </citation>
    <scope>IDENTIFICATION</scope>
</reference>
<dbReference type="Proteomes" id="UP000050741">
    <property type="component" value="Unassembled WGS sequence"/>
</dbReference>
<dbReference type="AlphaFoldDB" id="A0A183CM97"/>
<organism evidence="1 2">
    <name type="scientific">Globodera pallida</name>
    <name type="common">Potato cyst nematode worm</name>
    <name type="synonym">Heterodera pallida</name>
    <dbReference type="NCBI Taxonomy" id="36090"/>
    <lineage>
        <taxon>Eukaryota</taxon>
        <taxon>Metazoa</taxon>
        <taxon>Ecdysozoa</taxon>
        <taxon>Nematoda</taxon>
        <taxon>Chromadorea</taxon>
        <taxon>Rhabditida</taxon>
        <taxon>Tylenchina</taxon>
        <taxon>Tylenchomorpha</taxon>
        <taxon>Tylenchoidea</taxon>
        <taxon>Heteroderidae</taxon>
        <taxon>Heteroderinae</taxon>
        <taxon>Globodera</taxon>
    </lineage>
</organism>